<dbReference type="PANTHER" id="PTHR10155:SF16">
    <property type="entry name" value="SUPPRESSOR OF CYTOKINE SIGNALING 2"/>
    <property type="match status" value="1"/>
</dbReference>
<dbReference type="OrthoDB" id="10063348at2759"/>
<evidence type="ECO:0000313" key="9">
    <source>
        <dbReference type="Proteomes" id="UP000326759"/>
    </source>
</evidence>
<dbReference type="Gene3D" id="3.30.505.10">
    <property type="entry name" value="SH2 domain"/>
    <property type="match status" value="1"/>
</dbReference>
<keyword evidence="1" id="KW-0341">Growth regulation</keyword>
<keyword evidence="9" id="KW-1185">Reference proteome</keyword>
<dbReference type="CDD" id="cd09923">
    <property type="entry name" value="SH2_SOCS_family"/>
    <property type="match status" value="1"/>
</dbReference>
<dbReference type="SMART" id="SM00252">
    <property type="entry name" value="SH2"/>
    <property type="match status" value="1"/>
</dbReference>
<dbReference type="InterPro" id="IPR000980">
    <property type="entry name" value="SH2"/>
</dbReference>
<evidence type="ECO:0000259" key="6">
    <source>
        <dbReference type="PROSITE" id="PS50001"/>
    </source>
</evidence>
<feature type="domain" description="SH2" evidence="6">
    <location>
        <begin position="202"/>
        <end position="282"/>
    </location>
</feature>
<gene>
    <name evidence="8" type="primary">Socs2</name>
    <name evidence="8" type="ORF">Anas_07010</name>
</gene>
<keyword evidence="2" id="KW-0734">Signal transduction inhibitor</keyword>
<comment type="caution">
    <text evidence="8">The sequence shown here is derived from an EMBL/GenBank/DDBJ whole genome shotgun (WGS) entry which is preliminary data.</text>
</comment>
<dbReference type="SMART" id="SM00253">
    <property type="entry name" value="SOCS"/>
    <property type="match status" value="1"/>
</dbReference>
<evidence type="ECO:0000313" key="8">
    <source>
        <dbReference type="EMBL" id="KAB7496815.1"/>
    </source>
</evidence>
<evidence type="ECO:0000256" key="4">
    <source>
        <dbReference type="ARBA" id="ARBA00022999"/>
    </source>
</evidence>
<reference evidence="8 9" key="1">
    <citation type="journal article" date="2019" name="PLoS Biol.">
        <title>Sex chromosomes control vertical transmission of feminizing Wolbachia symbionts in an isopod.</title>
        <authorList>
            <person name="Becking T."/>
            <person name="Chebbi M.A."/>
            <person name="Giraud I."/>
            <person name="Moumen B."/>
            <person name="Laverre T."/>
            <person name="Caubet Y."/>
            <person name="Peccoud J."/>
            <person name="Gilbert C."/>
            <person name="Cordaux R."/>
        </authorList>
    </citation>
    <scope>NUCLEOTIDE SEQUENCE [LARGE SCALE GENOMIC DNA]</scope>
    <source>
        <strain evidence="8">ANa2</strain>
        <tissue evidence="8">Whole body excluding digestive tract and cuticle</tissue>
    </source>
</reference>
<dbReference type="InterPro" id="IPR001496">
    <property type="entry name" value="SOCS_box"/>
</dbReference>
<dbReference type="GO" id="GO:0005942">
    <property type="term" value="C:phosphatidylinositol 3-kinase complex"/>
    <property type="evidence" value="ECO:0007669"/>
    <property type="project" value="TreeGrafter"/>
</dbReference>
<evidence type="ECO:0000256" key="1">
    <source>
        <dbReference type="ARBA" id="ARBA00022604"/>
    </source>
</evidence>
<dbReference type="Pfam" id="PF00017">
    <property type="entry name" value="SH2"/>
    <property type="match status" value="1"/>
</dbReference>
<keyword evidence="4 5" id="KW-0727">SH2 domain</keyword>
<dbReference type="PROSITE" id="PS50001">
    <property type="entry name" value="SH2"/>
    <property type="match status" value="1"/>
</dbReference>
<evidence type="ECO:0000256" key="5">
    <source>
        <dbReference type="PROSITE-ProRule" id="PRU00191"/>
    </source>
</evidence>
<dbReference type="GO" id="GO:0046854">
    <property type="term" value="P:phosphatidylinositol phosphate biosynthetic process"/>
    <property type="evidence" value="ECO:0007669"/>
    <property type="project" value="TreeGrafter"/>
</dbReference>
<accession>A0A5N5SRL6</accession>
<dbReference type="InterPro" id="IPR036860">
    <property type="entry name" value="SH2_dom_sf"/>
</dbReference>
<name>A0A5N5SRL6_9CRUS</name>
<dbReference type="SUPFAM" id="SSF55550">
    <property type="entry name" value="SH2 domain"/>
    <property type="match status" value="1"/>
</dbReference>
<proteinExistence type="predicted"/>
<keyword evidence="3" id="KW-0833">Ubl conjugation pathway</keyword>
<sequence>METLSPHIQKPFPWRSNSESLGVEMSSVLVCPNCRSTLAPCVSVTCPLAATPTSVQCQACASASACLARGIVPHFPLPYVCRHWLQVSPSTCSHGHTCSDSTKFFSPQESSYGHHQAVRCHSFHGDSPKTRTLSTLSHGISKNHQNRFSVISRGESPHNGVMPNFSFQFSENTFDLPKKAWTSEDDERVFRATKEELEECGWYYGSLSWQEAASLLANTSEGTFLVRDSSSSHCPYALSVQTPQGPTSIRIEYEKGKFWLACEKKGTTPQLGGVIELIEFYKALAISNDPSRNPGGNQFQPLSHSGKHVWVDHRGKVFSPIKVIKPLRKDPPSLQHLCRLAIRQLPASQVAVLPPPITAYLKQYQHDL</sequence>
<dbReference type="PROSITE" id="PS50225">
    <property type="entry name" value="SOCS"/>
    <property type="match status" value="1"/>
</dbReference>
<dbReference type="AlphaFoldDB" id="A0A5N5SRL6"/>
<evidence type="ECO:0000256" key="2">
    <source>
        <dbReference type="ARBA" id="ARBA00022700"/>
    </source>
</evidence>
<dbReference type="GO" id="GO:0046935">
    <property type="term" value="F:1-phosphatidylinositol-3-kinase regulator activity"/>
    <property type="evidence" value="ECO:0007669"/>
    <property type="project" value="TreeGrafter"/>
</dbReference>
<evidence type="ECO:0000256" key="3">
    <source>
        <dbReference type="ARBA" id="ARBA00022786"/>
    </source>
</evidence>
<dbReference type="PRINTS" id="PR00401">
    <property type="entry name" value="SH2DOMAIN"/>
</dbReference>
<organism evidence="8 9">
    <name type="scientific">Armadillidium nasatum</name>
    <dbReference type="NCBI Taxonomy" id="96803"/>
    <lineage>
        <taxon>Eukaryota</taxon>
        <taxon>Metazoa</taxon>
        <taxon>Ecdysozoa</taxon>
        <taxon>Arthropoda</taxon>
        <taxon>Crustacea</taxon>
        <taxon>Multicrustacea</taxon>
        <taxon>Malacostraca</taxon>
        <taxon>Eumalacostraca</taxon>
        <taxon>Peracarida</taxon>
        <taxon>Isopoda</taxon>
        <taxon>Oniscidea</taxon>
        <taxon>Crinocheta</taxon>
        <taxon>Armadillidiidae</taxon>
        <taxon>Armadillidium</taxon>
    </lineage>
</organism>
<dbReference type="InterPro" id="IPR036036">
    <property type="entry name" value="SOCS_box-like_dom_sf"/>
</dbReference>
<dbReference type="GO" id="GO:0035556">
    <property type="term" value="P:intracellular signal transduction"/>
    <property type="evidence" value="ECO:0007669"/>
    <property type="project" value="InterPro"/>
</dbReference>
<dbReference type="PANTHER" id="PTHR10155">
    <property type="entry name" value="PHOSPHATIDYLINOSITOL 3-KINASE REGULATORY SUBUNIT"/>
    <property type="match status" value="1"/>
</dbReference>
<feature type="domain" description="SOCS box" evidence="7">
    <location>
        <begin position="322"/>
        <end position="368"/>
    </location>
</feature>
<dbReference type="GO" id="GO:0009968">
    <property type="term" value="P:negative regulation of signal transduction"/>
    <property type="evidence" value="ECO:0007669"/>
    <property type="project" value="UniProtKB-KW"/>
</dbReference>
<dbReference type="SMART" id="SM00969">
    <property type="entry name" value="SOCS_box"/>
    <property type="match status" value="1"/>
</dbReference>
<dbReference type="Proteomes" id="UP000326759">
    <property type="component" value="Unassembled WGS sequence"/>
</dbReference>
<protein>
    <submittedName>
        <fullName evidence="8">Suppressor of cytokine signaling 2</fullName>
    </submittedName>
</protein>
<evidence type="ECO:0000259" key="7">
    <source>
        <dbReference type="PROSITE" id="PS50225"/>
    </source>
</evidence>
<dbReference type="SUPFAM" id="SSF158235">
    <property type="entry name" value="SOCS box-like"/>
    <property type="match status" value="1"/>
</dbReference>
<dbReference type="EMBL" id="SEYY01021003">
    <property type="protein sequence ID" value="KAB7496815.1"/>
    <property type="molecule type" value="Genomic_DNA"/>
</dbReference>